<protein>
    <submittedName>
        <fullName evidence="1">Uncharacterized protein</fullName>
    </submittedName>
</protein>
<gene>
    <name evidence="1" type="ORF">I302_01139</name>
</gene>
<sequence length="256" mass="27204">MSTNTDIPDPEADIIYLPGIIIHNGHSDYAAIRDGKMYGVQVGSESWKIVHAMIEHDPEHPDIADTIVRLADDVAEGYGGTCPTRNNNNKMNPKDSALDVSQKLKEGIAQPIEALRNPDVTYDDASSALSTIRNSIAKANAQFPAAGVKHDLSQLTKQVGLPLESADGDENKVGGVLADVIRDIVEAVGNIKDELKKMPLIGSLILEIDTGLNTLLVGLQLVLAGVVEVLRGLLSGVAGLLKNLGNGLTFGLIFGR</sequence>
<dbReference type="EMBL" id="KI894018">
    <property type="protein sequence ID" value="OCF29630.1"/>
    <property type="molecule type" value="Genomic_DNA"/>
</dbReference>
<evidence type="ECO:0000313" key="1">
    <source>
        <dbReference type="EMBL" id="OCF29630.1"/>
    </source>
</evidence>
<dbReference type="RefSeq" id="XP_019050700.2">
    <property type="nucleotide sequence ID" value="XM_019187822.2"/>
</dbReference>
<reference evidence="1" key="1">
    <citation type="submission" date="2013-07" db="EMBL/GenBank/DDBJ databases">
        <title>The Genome Sequence of Cryptococcus bestiolae CBS10118.</title>
        <authorList>
            <consortium name="The Broad Institute Genome Sequencing Platform"/>
            <person name="Cuomo C."/>
            <person name="Litvintseva A."/>
            <person name="Chen Y."/>
            <person name="Heitman J."/>
            <person name="Sun S."/>
            <person name="Springer D."/>
            <person name="Dromer F."/>
            <person name="Young S.K."/>
            <person name="Zeng Q."/>
            <person name="Gargeya S."/>
            <person name="Fitzgerald M."/>
            <person name="Abouelleil A."/>
            <person name="Alvarado L."/>
            <person name="Berlin A.M."/>
            <person name="Chapman S.B."/>
            <person name="Dewar J."/>
            <person name="Goldberg J."/>
            <person name="Griggs A."/>
            <person name="Gujja S."/>
            <person name="Hansen M."/>
            <person name="Howarth C."/>
            <person name="Imamovic A."/>
            <person name="Larimer J."/>
            <person name="McCowan C."/>
            <person name="Murphy C."/>
            <person name="Pearson M."/>
            <person name="Priest M."/>
            <person name="Roberts A."/>
            <person name="Saif S."/>
            <person name="Shea T."/>
            <person name="Sykes S."/>
            <person name="Wortman J."/>
            <person name="Nusbaum C."/>
            <person name="Birren B."/>
        </authorList>
    </citation>
    <scope>NUCLEOTIDE SEQUENCE [LARGE SCALE GENOMIC DNA]</scope>
    <source>
        <strain evidence="1">CBS 10118</strain>
    </source>
</reference>
<accession>A0A1B9GF16</accession>
<dbReference type="VEuPathDB" id="FungiDB:I302_01139"/>
<reference evidence="1" key="2">
    <citation type="submission" date="2014-01" db="EMBL/GenBank/DDBJ databases">
        <title>Evolution of pathogenesis and genome organization in the Tremellales.</title>
        <authorList>
            <person name="Cuomo C."/>
            <person name="Litvintseva A."/>
            <person name="Heitman J."/>
            <person name="Chen Y."/>
            <person name="Sun S."/>
            <person name="Springer D."/>
            <person name="Dromer F."/>
            <person name="Young S."/>
            <person name="Zeng Q."/>
            <person name="Chapman S."/>
            <person name="Gujja S."/>
            <person name="Saif S."/>
            <person name="Birren B."/>
        </authorList>
    </citation>
    <scope>NUCLEOTIDE SEQUENCE</scope>
    <source>
        <strain evidence="1">CBS 10118</strain>
    </source>
</reference>
<dbReference type="AlphaFoldDB" id="A0A1B9GF16"/>
<name>A0A1B9GF16_9TREE</name>
<dbReference type="KEGG" id="kbi:30205538"/>
<organism evidence="1">
    <name type="scientific">Kwoniella bestiolae CBS 10118</name>
    <dbReference type="NCBI Taxonomy" id="1296100"/>
    <lineage>
        <taxon>Eukaryota</taxon>
        <taxon>Fungi</taxon>
        <taxon>Dikarya</taxon>
        <taxon>Basidiomycota</taxon>
        <taxon>Agaricomycotina</taxon>
        <taxon>Tremellomycetes</taxon>
        <taxon>Tremellales</taxon>
        <taxon>Cryptococcaceae</taxon>
        <taxon>Kwoniella</taxon>
    </lineage>
</organism>
<dbReference type="GeneID" id="30205538"/>
<dbReference type="OrthoDB" id="2563788at2759"/>
<proteinExistence type="predicted"/>